<evidence type="ECO:0000313" key="2">
    <source>
        <dbReference type="EMBL" id="GEC20540.1"/>
    </source>
</evidence>
<evidence type="ECO:0000256" key="1">
    <source>
        <dbReference type="SAM" id="Phobius"/>
    </source>
</evidence>
<keyword evidence="1" id="KW-1133">Transmembrane helix</keyword>
<comment type="caution">
    <text evidence="2">The sequence shown here is derived from an EMBL/GenBank/DDBJ whole genome shotgun (WGS) entry which is preliminary data.</text>
</comment>
<keyword evidence="3" id="KW-1185">Reference proteome</keyword>
<dbReference type="AlphaFoldDB" id="A0A4Y3WR31"/>
<feature type="transmembrane region" description="Helical" evidence="1">
    <location>
        <begin position="42"/>
        <end position="60"/>
    </location>
</feature>
<sequence>MSTTDHTFTTRRTREANAITAVLTVPCALAVASAVVPAVEHTVTAVLLGAALLVVLALVLRHGTRWLREQREDRADAVTAVRWRAEHAPHLLTTADRTALSRPVHRAPFRIEVA</sequence>
<accession>A0A4Y3WR31</accession>
<name>A0A4Y3WR31_9PSEU</name>
<evidence type="ECO:0000313" key="3">
    <source>
        <dbReference type="Proteomes" id="UP000320338"/>
    </source>
</evidence>
<dbReference type="EMBL" id="BJNG01000020">
    <property type="protein sequence ID" value="GEC20540.1"/>
    <property type="molecule type" value="Genomic_DNA"/>
</dbReference>
<keyword evidence="1" id="KW-0812">Transmembrane</keyword>
<gene>
    <name evidence="2" type="ORF">PHY01_28230</name>
</gene>
<dbReference type="Proteomes" id="UP000320338">
    <property type="component" value="Unassembled WGS sequence"/>
</dbReference>
<reference evidence="2 3" key="1">
    <citation type="submission" date="2019-06" db="EMBL/GenBank/DDBJ databases">
        <title>Whole genome shotgun sequence of Pseudonocardia hydrocarbonoxydans NBRC 14498.</title>
        <authorList>
            <person name="Hosoyama A."/>
            <person name="Uohara A."/>
            <person name="Ohji S."/>
            <person name="Ichikawa N."/>
        </authorList>
    </citation>
    <scope>NUCLEOTIDE SEQUENCE [LARGE SCALE GENOMIC DNA]</scope>
    <source>
        <strain evidence="2 3">NBRC 14498</strain>
    </source>
</reference>
<organism evidence="2 3">
    <name type="scientific">Pseudonocardia hydrocarbonoxydans</name>
    <dbReference type="NCBI Taxonomy" id="76726"/>
    <lineage>
        <taxon>Bacteria</taxon>
        <taxon>Bacillati</taxon>
        <taxon>Actinomycetota</taxon>
        <taxon>Actinomycetes</taxon>
        <taxon>Pseudonocardiales</taxon>
        <taxon>Pseudonocardiaceae</taxon>
        <taxon>Pseudonocardia</taxon>
    </lineage>
</organism>
<proteinExistence type="predicted"/>
<protein>
    <submittedName>
        <fullName evidence="2">Uncharacterized protein</fullName>
    </submittedName>
</protein>
<dbReference type="RefSeq" id="WP_141279086.1">
    <property type="nucleotide sequence ID" value="NZ_BAAARZ010000003.1"/>
</dbReference>
<feature type="transmembrane region" description="Helical" evidence="1">
    <location>
        <begin position="16"/>
        <end position="36"/>
    </location>
</feature>
<keyword evidence="1" id="KW-0472">Membrane</keyword>